<organism evidence="2 3">
    <name type="scientific">Clostridium tagluense</name>
    <dbReference type="NCBI Taxonomy" id="360422"/>
    <lineage>
        <taxon>Bacteria</taxon>
        <taxon>Bacillati</taxon>
        <taxon>Bacillota</taxon>
        <taxon>Clostridia</taxon>
        <taxon>Eubacteriales</taxon>
        <taxon>Clostridiaceae</taxon>
        <taxon>Clostridium</taxon>
    </lineage>
</organism>
<reference evidence="2 3" key="1">
    <citation type="submission" date="2018-11" db="EMBL/GenBank/DDBJ databases">
        <title>Genome sequencing and assembly of Clostridium tagluense strain A121.</title>
        <authorList>
            <person name="Murakami T."/>
            <person name="Segawa T."/>
            <person name="Shcherbakova V.A."/>
            <person name="Mori H."/>
            <person name="Yoshimura Y."/>
        </authorList>
    </citation>
    <scope>NUCLEOTIDE SEQUENCE [LARGE SCALE GENOMIC DNA]</scope>
    <source>
        <strain evidence="2 3">A121</strain>
    </source>
</reference>
<dbReference type="Proteomes" id="UP000287872">
    <property type="component" value="Unassembled WGS sequence"/>
</dbReference>
<evidence type="ECO:0000313" key="3">
    <source>
        <dbReference type="Proteomes" id="UP000287872"/>
    </source>
</evidence>
<dbReference type="InterPro" id="IPR019627">
    <property type="entry name" value="YAcAr"/>
</dbReference>
<evidence type="ECO:0000313" key="2">
    <source>
        <dbReference type="EMBL" id="GCD11725.1"/>
    </source>
</evidence>
<comment type="caution">
    <text evidence="2">The sequence shown here is derived from an EMBL/GenBank/DDBJ whole genome shotgun (WGS) entry which is preliminary data.</text>
</comment>
<dbReference type="EMBL" id="BHYK01000021">
    <property type="protein sequence ID" value="GCD11725.1"/>
    <property type="molecule type" value="Genomic_DNA"/>
</dbReference>
<proteinExistence type="predicted"/>
<protein>
    <recommendedName>
        <fullName evidence="1">YspA cpYpsA-related SLOG domain-containing protein</fullName>
    </recommendedName>
</protein>
<dbReference type="Pfam" id="PF10686">
    <property type="entry name" value="YAcAr"/>
    <property type="match status" value="1"/>
</dbReference>
<dbReference type="AlphaFoldDB" id="A0A401UQA7"/>
<dbReference type="OrthoDB" id="572639at2"/>
<sequence length="133" mass="15163">MINVFIFGGRDFNNYELLKSKCDLILKDITDDITVISGRAKGADSLGERYAVEKGYKTEYFPAQWDDLEATPCKIKYNKYDKPYNALAGFNRNRDMVDTSDIAIGFWDGLSHGTKDSIELCKKKGIRLEVVNY</sequence>
<accession>A0A401UQA7</accession>
<name>A0A401UQA7_9CLOT</name>
<dbReference type="SUPFAM" id="SSF102405">
    <property type="entry name" value="MCP/YpsA-like"/>
    <property type="match status" value="1"/>
</dbReference>
<dbReference type="Gene3D" id="3.40.50.450">
    <property type="match status" value="1"/>
</dbReference>
<keyword evidence="3" id="KW-1185">Reference proteome</keyword>
<evidence type="ECO:0000259" key="1">
    <source>
        <dbReference type="Pfam" id="PF10686"/>
    </source>
</evidence>
<dbReference type="RefSeq" id="WP_125003805.1">
    <property type="nucleotide sequence ID" value="NZ_BHYK01000021.1"/>
</dbReference>
<feature type="domain" description="YspA cpYpsA-related SLOG" evidence="1">
    <location>
        <begin position="4"/>
        <end position="66"/>
    </location>
</feature>
<gene>
    <name evidence="2" type="ORF">Ctaglu_33480</name>
</gene>